<dbReference type="AlphaFoldDB" id="A0A061AAT2"/>
<reference evidence="2" key="1">
    <citation type="journal article" date="2014" name="Nat. Commun.">
        <title>The rainbow trout genome provides novel insights into evolution after whole-genome duplication in vertebrates.</title>
        <authorList>
            <person name="Berthelot C."/>
            <person name="Brunet F."/>
            <person name="Chalopin D."/>
            <person name="Juanchich A."/>
            <person name="Bernard M."/>
            <person name="Noel B."/>
            <person name="Bento P."/>
            <person name="Da Silva C."/>
            <person name="Labadie K."/>
            <person name="Alberti A."/>
            <person name="Aury J.M."/>
            <person name="Louis A."/>
            <person name="Dehais P."/>
            <person name="Bardou P."/>
            <person name="Montfort J."/>
            <person name="Klopp C."/>
            <person name="Cabau C."/>
            <person name="Gaspin C."/>
            <person name="Thorgaard G.H."/>
            <person name="Boussaha M."/>
            <person name="Quillet E."/>
            <person name="Guyomard R."/>
            <person name="Galiana D."/>
            <person name="Bobe J."/>
            <person name="Volff J.N."/>
            <person name="Genet C."/>
            <person name="Wincker P."/>
            <person name="Jaillon O."/>
            <person name="Roest Crollius H."/>
            <person name="Guiguen Y."/>
        </authorList>
    </citation>
    <scope>NUCLEOTIDE SEQUENCE [LARGE SCALE GENOMIC DNA]</scope>
</reference>
<feature type="region of interest" description="Disordered" evidence="1">
    <location>
        <begin position="1"/>
        <end position="42"/>
    </location>
</feature>
<proteinExistence type="predicted"/>
<dbReference type="STRING" id="8022.A0A061AAT2"/>
<evidence type="ECO:0000313" key="3">
    <source>
        <dbReference type="Proteomes" id="UP000193380"/>
    </source>
</evidence>
<dbReference type="PANTHER" id="PTHR23039">
    <property type="entry name" value="NANCE-HORAN SYNDROME PROTEIN"/>
    <property type="match status" value="1"/>
</dbReference>
<evidence type="ECO:0000256" key="1">
    <source>
        <dbReference type="SAM" id="MobiDB-lite"/>
    </source>
</evidence>
<accession>A0A061AAT2</accession>
<organism evidence="2 3">
    <name type="scientific">Oncorhynchus mykiss</name>
    <name type="common">Rainbow trout</name>
    <name type="synonym">Salmo gairdneri</name>
    <dbReference type="NCBI Taxonomy" id="8022"/>
    <lineage>
        <taxon>Eukaryota</taxon>
        <taxon>Metazoa</taxon>
        <taxon>Chordata</taxon>
        <taxon>Craniata</taxon>
        <taxon>Vertebrata</taxon>
        <taxon>Euteleostomi</taxon>
        <taxon>Actinopterygii</taxon>
        <taxon>Neopterygii</taxon>
        <taxon>Teleostei</taxon>
        <taxon>Protacanthopterygii</taxon>
        <taxon>Salmoniformes</taxon>
        <taxon>Salmonidae</taxon>
        <taxon>Salmoninae</taxon>
        <taxon>Oncorhynchus</taxon>
    </lineage>
</organism>
<reference evidence="2" key="2">
    <citation type="submission" date="2014-03" db="EMBL/GenBank/DDBJ databases">
        <authorList>
            <person name="Genoscope - CEA"/>
        </authorList>
    </citation>
    <scope>NUCLEOTIDE SEQUENCE</scope>
</reference>
<dbReference type="Proteomes" id="UP000193380">
    <property type="component" value="Unassembled WGS sequence"/>
</dbReference>
<name>A0A061AAT2_ONCMY</name>
<dbReference type="EMBL" id="FR972981">
    <property type="protein sequence ID" value="CDR16238.1"/>
    <property type="molecule type" value="Genomic_DNA"/>
</dbReference>
<dbReference type="PaxDb" id="8022-A0A061AAT2"/>
<dbReference type="GO" id="GO:0030154">
    <property type="term" value="P:cell differentiation"/>
    <property type="evidence" value="ECO:0007669"/>
    <property type="project" value="TreeGrafter"/>
</dbReference>
<sequence>MGIPQQVQRELDLHSGSAYQVPSKLPNGSGGQGSDGQPDVVVIPTIDGETPLANHDGAKASREEQLLRHHLQSVYRDDQGFRHHRGLDSRLSSTQRPKSLAVPGTTSSCSVGFPNFLQEPLCFSPRFSLLGSSIRKCMPTLMDKKILLNGTYTFPWDVASHVTWSSTIKLVI</sequence>
<dbReference type="PANTHER" id="PTHR23039:SF6">
    <property type="entry name" value="SIMILAR TO MKIAA1522 PROTEIN"/>
    <property type="match status" value="1"/>
</dbReference>
<protein>
    <submittedName>
        <fullName evidence="2">Uncharacterized protein</fullName>
    </submittedName>
</protein>
<evidence type="ECO:0000313" key="2">
    <source>
        <dbReference type="EMBL" id="CDR16238.1"/>
    </source>
</evidence>
<gene>
    <name evidence="2" type="ORF">GSONMT00014716001</name>
</gene>